<dbReference type="SUPFAM" id="SSF56935">
    <property type="entry name" value="Porins"/>
    <property type="match status" value="1"/>
</dbReference>
<feature type="chain" id="PRO_5043548862" evidence="2">
    <location>
        <begin position="28"/>
        <end position="732"/>
    </location>
</feature>
<reference evidence="3" key="1">
    <citation type="submission" date="2023-03" db="EMBL/GenBank/DDBJ databases">
        <title>Edaphobacter sp.</title>
        <authorList>
            <person name="Huber K.J."/>
            <person name="Papendorf J."/>
            <person name="Pilke C."/>
            <person name="Bunk B."/>
            <person name="Sproeer C."/>
            <person name="Pester M."/>
        </authorList>
    </citation>
    <scope>NUCLEOTIDE SEQUENCE</scope>
    <source>
        <strain evidence="3">DSM 109920</strain>
    </source>
</reference>
<dbReference type="Gene3D" id="2.60.40.1120">
    <property type="entry name" value="Carboxypeptidase-like, regulatory domain"/>
    <property type="match status" value="1"/>
</dbReference>
<evidence type="ECO:0000313" key="3">
    <source>
        <dbReference type="EMBL" id="XBH12991.1"/>
    </source>
</evidence>
<evidence type="ECO:0000256" key="2">
    <source>
        <dbReference type="SAM" id="SignalP"/>
    </source>
</evidence>
<keyword evidence="2" id="KW-0732">Signal</keyword>
<gene>
    <name evidence="3" type="ORF">P8936_15025</name>
</gene>
<dbReference type="SUPFAM" id="SSF49464">
    <property type="entry name" value="Carboxypeptidase regulatory domain-like"/>
    <property type="match status" value="1"/>
</dbReference>
<dbReference type="InterPro" id="IPR008969">
    <property type="entry name" value="CarboxyPept-like_regulatory"/>
</dbReference>
<protein>
    <submittedName>
        <fullName evidence="3">TonB-dependent receptor</fullName>
    </submittedName>
</protein>
<sequence>MPLPSLNQILAIFAFGIGLLLSGSAQAKAKDAQLSGVVRDQFGQPVIGAEIAVAGKMALTDSSGSYSLTVVPGLVKLEVSLDKQTSFRIALDVEQDRTFDIALRKGDSVTVRASEDALTPDPSTQGFSRSDLIDANPGRPGVPLSIPGYPTETASGGIKAPQYFAPGVAGDHGEPIAQFFQVGGFLFQNNLTANAHGNGYADPNFVIASTVGGVLVDNAAYNARYGDHSINLAATYDLKDRLSPFVQGATDGRDGAISAGWSPANISKRGWIAAEALWGNGFLKRAEERQQYKINASRTWDIGRHELTAYGLGYYGFSRIPGLIPINTFVPNDSIDLRQLDLTHTSLVLLADHWQISEKSALTTGIYFRTYSLKLQSNFGDGLIRQSEFRTVQGGDVTYSNPLSRNWLLLAGLDTRRDAPRGLDLAKADNAGQFQIATSNDLTITNISPFAAVSGRILPQFQAYLGLRRDQIRFDNRDNIQSASSFNSWPGTTSPKINLTFGRPNASVFPQIALSWAKAFHANDPRIGDGSGRGDLIIQAREYQLFATKQVFGNEVRLTLAHITNSAELAKIDADTGLQENVGPSINRFLTLAIRRRLSRGFLQISWSAADARDRQLGEPIPEAPRTIIDAVGGLNQLPLGLAVKGEYEYVKAKPLGDGFTGVPLQEIRLALTKSFVDGRWQVSVNGQLNNGYTGQTLETLAVGNETAAFERPVGVPSRSYAVVSANYSFGR</sequence>
<dbReference type="AlphaFoldDB" id="A0AAU7D826"/>
<organism evidence="3">
    <name type="scientific">Edaphobacter paludis</name>
    <dbReference type="NCBI Taxonomy" id="3035702"/>
    <lineage>
        <taxon>Bacteria</taxon>
        <taxon>Pseudomonadati</taxon>
        <taxon>Acidobacteriota</taxon>
        <taxon>Terriglobia</taxon>
        <taxon>Terriglobales</taxon>
        <taxon>Acidobacteriaceae</taxon>
        <taxon>Edaphobacter</taxon>
    </lineage>
</organism>
<proteinExistence type="predicted"/>
<dbReference type="EMBL" id="CP121195">
    <property type="protein sequence ID" value="XBH12991.1"/>
    <property type="molecule type" value="Genomic_DNA"/>
</dbReference>
<dbReference type="RefSeq" id="WP_348269648.1">
    <property type="nucleotide sequence ID" value="NZ_CP121195.1"/>
</dbReference>
<dbReference type="Pfam" id="PF13620">
    <property type="entry name" value="CarboxypepD_reg"/>
    <property type="match status" value="1"/>
</dbReference>
<name>A0AAU7D826_9BACT</name>
<keyword evidence="3" id="KW-0675">Receptor</keyword>
<accession>A0AAU7D826</accession>
<evidence type="ECO:0000256" key="1">
    <source>
        <dbReference type="SAM" id="MobiDB-lite"/>
    </source>
</evidence>
<feature type="region of interest" description="Disordered" evidence="1">
    <location>
        <begin position="115"/>
        <end position="134"/>
    </location>
</feature>
<feature type="signal peptide" evidence="2">
    <location>
        <begin position="1"/>
        <end position="27"/>
    </location>
</feature>